<evidence type="ECO:0000313" key="4">
    <source>
        <dbReference type="Proteomes" id="UP000696573"/>
    </source>
</evidence>
<dbReference type="SMART" id="SM00906">
    <property type="entry name" value="Fungal_trans"/>
    <property type="match status" value="1"/>
</dbReference>
<name>A0A9N9VFQ0_9HYPO</name>
<dbReference type="GO" id="GO:0003677">
    <property type="term" value="F:DNA binding"/>
    <property type="evidence" value="ECO:0007669"/>
    <property type="project" value="InterPro"/>
</dbReference>
<proteinExistence type="predicted"/>
<dbReference type="PANTHER" id="PTHR47425:SF2">
    <property type="entry name" value="FARB-RELATED"/>
    <property type="match status" value="1"/>
</dbReference>
<keyword evidence="1" id="KW-0539">Nucleus</keyword>
<dbReference type="PANTHER" id="PTHR47425">
    <property type="entry name" value="FARB-RELATED"/>
    <property type="match status" value="1"/>
</dbReference>
<organism evidence="3 4">
    <name type="scientific">Clonostachys rhizophaga</name>
    <dbReference type="NCBI Taxonomy" id="160324"/>
    <lineage>
        <taxon>Eukaryota</taxon>
        <taxon>Fungi</taxon>
        <taxon>Dikarya</taxon>
        <taxon>Ascomycota</taxon>
        <taxon>Pezizomycotina</taxon>
        <taxon>Sordariomycetes</taxon>
        <taxon>Hypocreomycetidae</taxon>
        <taxon>Hypocreales</taxon>
        <taxon>Bionectriaceae</taxon>
        <taxon>Clonostachys</taxon>
    </lineage>
</organism>
<comment type="caution">
    <text evidence="3">The sequence shown here is derived from an EMBL/GenBank/DDBJ whole genome shotgun (WGS) entry which is preliminary data.</text>
</comment>
<dbReference type="OrthoDB" id="5121955at2759"/>
<dbReference type="AlphaFoldDB" id="A0A9N9VFQ0"/>
<sequence length="288" mass="32711">MSLACDRVSGHRDASYWADVAISEALRAKLHLDLVYLSPSSPIDVQRLRRRIWWCCCILDNVASLATDRTPKISEQDFDVQMLEIADFHPLTEVYGNARYHSCDNLTRRDEQNNAEDLAQVCILQATLWKVGKRNPQISTSDDDRLYNIMSQSSLLAGDLFTWLDRSLVQWYDSLPSSIRDHVITSSDGHDRRNMVILLSQTFLRVVYQMTVLKACQSRLRNLIETEFTSCFEMELCQLLADSSAKHIIRTIAAVDDKGMGHFLPPISRSIALLAANFKASAAIKQSR</sequence>
<keyword evidence="4" id="KW-1185">Reference proteome</keyword>
<feature type="domain" description="Xylanolytic transcriptional activator regulatory" evidence="2">
    <location>
        <begin position="14"/>
        <end position="89"/>
    </location>
</feature>
<reference evidence="3" key="1">
    <citation type="submission" date="2021-10" db="EMBL/GenBank/DDBJ databases">
        <authorList>
            <person name="Piombo E."/>
        </authorList>
    </citation>
    <scope>NUCLEOTIDE SEQUENCE</scope>
</reference>
<evidence type="ECO:0000256" key="1">
    <source>
        <dbReference type="ARBA" id="ARBA00023242"/>
    </source>
</evidence>
<dbReference type="EMBL" id="CABFNQ020000659">
    <property type="protein sequence ID" value="CAH0021628.1"/>
    <property type="molecule type" value="Genomic_DNA"/>
</dbReference>
<accession>A0A9N9VFQ0</accession>
<dbReference type="Proteomes" id="UP000696573">
    <property type="component" value="Unassembled WGS sequence"/>
</dbReference>
<dbReference type="GO" id="GO:0006351">
    <property type="term" value="P:DNA-templated transcription"/>
    <property type="evidence" value="ECO:0007669"/>
    <property type="project" value="InterPro"/>
</dbReference>
<dbReference type="Pfam" id="PF04082">
    <property type="entry name" value="Fungal_trans"/>
    <property type="match status" value="1"/>
</dbReference>
<dbReference type="InterPro" id="IPR052761">
    <property type="entry name" value="Fungal_Detox/Toxin_TFs"/>
</dbReference>
<dbReference type="GO" id="GO:0008270">
    <property type="term" value="F:zinc ion binding"/>
    <property type="evidence" value="ECO:0007669"/>
    <property type="project" value="InterPro"/>
</dbReference>
<evidence type="ECO:0000313" key="3">
    <source>
        <dbReference type="EMBL" id="CAH0021628.1"/>
    </source>
</evidence>
<protein>
    <recommendedName>
        <fullName evidence="2">Xylanolytic transcriptional activator regulatory domain-containing protein</fullName>
    </recommendedName>
</protein>
<dbReference type="InterPro" id="IPR007219">
    <property type="entry name" value="XnlR_reg_dom"/>
</dbReference>
<dbReference type="CDD" id="cd12148">
    <property type="entry name" value="fungal_TF_MHR"/>
    <property type="match status" value="1"/>
</dbReference>
<evidence type="ECO:0000259" key="2">
    <source>
        <dbReference type="SMART" id="SM00906"/>
    </source>
</evidence>
<gene>
    <name evidence="3" type="ORF">CRHIZ90672A_00010307</name>
</gene>